<evidence type="ECO:0000256" key="4">
    <source>
        <dbReference type="ARBA" id="ARBA00023125"/>
    </source>
</evidence>
<dbReference type="PANTHER" id="PTHR46577:SF2">
    <property type="entry name" value="TRANSCRIPTIONAL REGULATORY PROTEIN"/>
    <property type="match status" value="1"/>
</dbReference>
<dbReference type="InterPro" id="IPR036390">
    <property type="entry name" value="WH_DNA-bd_sf"/>
</dbReference>
<dbReference type="InterPro" id="IPR015421">
    <property type="entry name" value="PyrdxlP-dep_Trfase_major"/>
</dbReference>
<dbReference type="Gene3D" id="3.90.1150.10">
    <property type="entry name" value="Aspartate Aminotransferase, domain 1"/>
    <property type="match status" value="1"/>
</dbReference>
<evidence type="ECO:0000256" key="1">
    <source>
        <dbReference type="ARBA" id="ARBA00005384"/>
    </source>
</evidence>
<reference evidence="7" key="1">
    <citation type="submission" date="2021-11" db="EMBL/GenBank/DDBJ databases">
        <title>Description of a new species Pelosinus isolated from the bottom sediments of Lake Baikal.</title>
        <authorList>
            <person name="Zakharyuk A."/>
        </authorList>
    </citation>
    <scope>NUCLEOTIDE SEQUENCE</scope>
    <source>
        <strain evidence="7">Bkl1</strain>
    </source>
</reference>
<dbReference type="PRINTS" id="PR00035">
    <property type="entry name" value="HTHGNTR"/>
</dbReference>
<dbReference type="Proteomes" id="UP001165492">
    <property type="component" value="Unassembled WGS sequence"/>
</dbReference>
<dbReference type="Pfam" id="PF00392">
    <property type="entry name" value="GntR"/>
    <property type="match status" value="1"/>
</dbReference>
<dbReference type="InterPro" id="IPR051446">
    <property type="entry name" value="HTH_trans_reg/aminotransferase"/>
</dbReference>
<dbReference type="SUPFAM" id="SSF46785">
    <property type="entry name" value="Winged helix' DNA-binding domain"/>
    <property type="match status" value="1"/>
</dbReference>
<dbReference type="Gene3D" id="1.10.10.10">
    <property type="entry name" value="Winged helix-like DNA-binding domain superfamily/Winged helix DNA-binding domain"/>
    <property type="match status" value="1"/>
</dbReference>
<keyword evidence="8" id="KW-1185">Reference proteome</keyword>
<keyword evidence="5" id="KW-0804">Transcription</keyword>
<feature type="domain" description="HTH gntR-type" evidence="6">
    <location>
        <begin position="18"/>
        <end position="86"/>
    </location>
</feature>
<dbReference type="CDD" id="cd07377">
    <property type="entry name" value="WHTH_GntR"/>
    <property type="match status" value="1"/>
</dbReference>
<keyword evidence="2" id="KW-0663">Pyridoxal phosphate</keyword>
<evidence type="ECO:0000256" key="3">
    <source>
        <dbReference type="ARBA" id="ARBA00023015"/>
    </source>
</evidence>
<evidence type="ECO:0000259" key="6">
    <source>
        <dbReference type="PROSITE" id="PS50949"/>
    </source>
</evidence>
<dbReference type="GO" id="GO:0008483">
    <property type="term" value="F:transaminase activity"/>
    <property type="evidence" value="ECO:0007669"/>
    <property type="project" value="UniProtKB-KW"/>
</dbReference>
<protein>
    <submittedName>
        <fullName evidence="7">PLP-dependent aminotransferase family protein</fullName>
    </submittedName>
</protein>
<dbReference type="CDD" id="cd00609">
    <property type="entry name" value="AAT_like"/>
    <property type="match status" value="1"/>
</dbReference>
<proteinExistence type="inferred from homology"/>
<dbReference type="SUPFAM" id="SSF53383">
    <property type="entry name" value="PLP-dependent transferases"/>
    <property type="match status" value="1"/>
</dbReference>
<dbReference type="EMBL" id="JAJHJB010000001">
    <property type="protein sequence ID" value="MCC5463853.1"/>
    <property type="molecule type" value="Genomic_DNA"/>
</dbReference>
<dbReference type="InterPro" id="IPR036388">
    <property type="entry name" value="WH-like_DNA-bd_sf"/>
</dbReference>
<comment type="similarity">
    <text evidence="1">In the C-terminal section; belongs to the class-I pyridoxal-phosphate-dependent aminotransferase family.</text>
</comment>
<keyword evidence="7" id="KW-0808">Transferase</keyword>
<dbReference type="PROSITE" id="PS50949">
    <property type="entry name" value="HTH_GNTR"/>
    <property type="match status" value="1"/>
</dbReference>
<dbReference type="RefSeq" id="WP_229533394.1">
    <property type="nucleotide sequence ID" value="NZ_JAJHJB010000001.1"/>
</dbReference>
<gene>
    <name evidence="7" type="ORF">LMF89_00575</name>
</gene>
<sequence>MDITKMLSGIRIDQSSSAPMYLQLANGLAAKIQNSTLSAGTKLPPERELVRLLEVSRTTIINAYRLLEERGLIITRVGSGTYVAEPSFTDQSAATILWEQLFTPQYKSPLSSLLRTLIATPTADETISLAAGMPDPAFYPLSIIEKALVSSKYDLEVSDFGHMTTEGYLPLRHSLAAWQSRLGIQATPDQFLIASGSQQGLYLIVKAFVEPRDYVIVESPTYLGAIQALEASGARILTLPPSDGINFELLEDYLIRYRPKLMYTIPTFQNPTGRVMSLHDRQELIRLASRYRLVIIEDDPYSQLYYGQQPPPSLKSLDTYGGVIYMGTFSKILFPGLRTGWVTAAPQVINRLAQEKQHIDLHSNSLSQIILHTCLEEDYLANHLATVRVEYKKRRDAMVGAIRRFCSGYINFNIPEGGFYLWCSITPPASGAELIRRAATVGVSFVPGEAFYTNGTKSNEIRLCFATHNEELLKEGIRRLGRIFASGAANAAQPSDIAGRPII</sequence>
<accession>A0ABS8HNK2</accession>
<dbReference type="Pfam" id="PF00155">
    <property type="entry name" value="Aminotran_1_2"/>
    <property type="match status" value="1"/>
</dbReference>
<dbReference type="InterPro" id="IPR015422">
    <property type="entry name" value="PyrdxlP-dep_Trfase_small"/>
</dbReference>
<evidence type="ECO:0000256" key="2">
    <source>
        <dbReference type="ARBA" id="ARBA00022898"/>
    </source>
</evidence>
<keyword evidence="3" id="KW-0805">Transcription regulation</keyword>
<keyword evidence="4" id="KW-0238">DNA-binding</keyword>
<dbReference type="InterPro" id="IPR004839">
    <property type="entry name" value="Aminotransferase_I/II_large"/>
</dbReference>
<comment type="caution">
    <text evidence="7">The sequence shown here is derived from an EMBL/GenBank/DDBJ whole genome shotgun (WGS) entry which is preliminary data.</text>
</comment>
<organism evidence="7 8">
    <name type="scientific">Pelosinus baikalensis</name>
    <dbReference type="NCBI Taxonomy" id="2892015"/>
    <lineage>
        <taxon>Bacteria</taxon>
        <taxon>Bacillati</taxon>
        <taxon>Bacillota</taxon>
        <taxon>Negativicutes</taxon>
        <taxon>Selenomonadales</taxon>
        <taxon>Sporomusaceae</taxon>
        <taxon>Pelosinus</taxon>
    </lineage>
</organism>
<dbReference type="SMART" id="SM00345">
    <property type="entry name" value="HTH_GNTR"/>
    <property type="match status" value="1"/>
</dbReference>
<evidence type="ECO:0000256" key="5">
    <source>
        <dbReference type="ARBA" id="ARBA00023163"/>
    </source>
</evidence>
<evidence type="ECO:0000313" key="7">
    <source>
        <dbReference type="EMBL" id="MCC5463853.1"/>
    </source>
</evidence>
<name>A0ABS8HNK2_9FIRM</name>
<evidence type="ECO:0000313" key="8">
    <source>
        <dbReference type="Proteomes" id="UP001165492"/>
    </source>
</evidence>
<dbReference type="PANTHER" id="PTHR46577">
    <property type="entry name" value="HTH-TYPE TRANSCRIPTIONAL REGULATORY PROTEIN GABR"/>
    <property type="match status" value="1"/>
</dbReference>
<dbReference type="InterPro" id="IPR000524">
    <property type="entry name" value="Tscrpt_reg_HTH_GntR"/>
</dbReference>
<dbReference type="InterPro" id="IPR015424">
    <property type="entry name" value="PyrdxlP-dep_Trfase"/>
</dbReference>
<keyword evidence="7" id="KW-0032">Aminotransferase</keyword>
<dbReference type="Gene3D" id="3.40.640.10">
    <property type="entry name" value="Type I PLP-dependent aspartate aminotransferase-like (Major domain)"/>
    <property type="match status" value="1"/>
</dbReference>